<dbReference type="Proteomes" id="UP001437256">
    <property type="component" value="Unassembled WGS sequence"/>
</dbReference>
<gene>
    <name evidence="2" type="ORF">AAF712_015512</name>
</gene>
<evidence type="ECO:0000313" key="2">
    <source>
        <dbReference type="EMBL" id="KAL0057829.1"/>
    </source>
</evidence>
<name>A0ABR2Z9C4_9AGAR</name>
<evidence type="ECO:0000313" key="3">
    <source>
        <dbReference type="Proteomes" id="UP001437256"/>
    </source>
</evidence>
<reference evidence="2 3" key="1">
    <citation type="submission" date="2024-05" db="EMBL/GenBank/DDBJ databases">
        <title>A draft genome resource for the thread blight pathogen Marasmius tenuissimus strain MS-2.</title>
        <authorList>
            <person name="Yulfo-Soto G.E."/>
            <person name="Baruah I.K."/>
            <person name="Amoako-Attah I."/>
            <person name="Bukari Y."/>
            <person name="Meinhardt L.W."/>
            <person name="Bailey B.A."/>
            <person name="Cohen S.P."/>
        </authorList>
    </citation>
    <scope>NUCLEOTIDE SEQUENCE [LARGE SCALE GENOMIC DNA]</scope>
    <source>
        <strain evidence="2 3">MS-2</strain>
    </source>
</reference>
<comment type="caution">
    <text evidence="2">The sequence shown here is derived from an EMBL/GenBank/DDBJ whole genome shotgun (WGS) entry which is preliminary data.</text>
</comment>
<dbReference type="EMBL" id="JBBXMP010000426">
    <property type="protein sequence ID" value="KAL0057829.1"/>
    <property type="molecule type" value="Genomic_DNA"/>
</dbReference>
<accession>A0ABR2Z9C4</accession>
<organism evidence="2 3">
    <name type="scientific">Marasmius tenuissimus</name>
    <dbReference type="NCBI Taxonomy" id="585030"/>
    <lineage>
        <taxon>Eukaryota</taxon>
        <taxon>Fungi</taxon>
        <taxon>Dikarya</taxon>
        <taxon>Basidiomycota</taxon>
        <taxon>Agaricomycotina</taxon>
        <taxon>Agaricomycetes</taxon>
        <taxon>Agaricomycetidae</taxon>
        <taxon>Agaricales</taxon>
        <taxon>Marasmiineae</taxon>
        <taxon>Marasmiaceae</taxon>
        <taxon>Marasmius</taxon>
    </lineage>
</organism>
<evidence type="ECO:0000259" key="1">
    <source>
        <dbReference type="Pfam" id="PF00135"/>
    </source>
</evidence>
<keyword evidence="3" id="KW-1185">Reference proteome</keyword>
<dbReference type="Gene3D" id="3.40.50.1820">
    <property type="entry name" value="alpha/beta hydrolase"/>
    <property type="match status" value="1"/>
</dbReference>
<sequence>LTTSWALGTNAPQIQLGSAGPTVVGKAVSGNVEFFGGIPYAEAPVGDLRLRAAKIKDYSVPGSENAIVNATDFGKACLQHGKSRESVSEDCLSVNIFRPSGDLLGPDTSLPILLWIHGGGVTGSGSSPDYDGTALVERSLVRSSPIIVMTINYRLGPLGAPRGKEVDGQQDMLNLGQQDQIVALQWVKQNIQAFGGDPSKVTVFGESYGGKSIELLLVSGKIQGLVRGAILESSGRLPMHNSSVQDSKWLAYIQNIPSCAEAASSQSVDCLRANATSDELYDALAPANITALTFAWLPVIDGSGGMLPDYPSQLVYPDDLNISIVYGNVLDEGTLLKVPQSTNSTDDILTGMFNLISPSPRGDDALRQALSELLTLYPDDPSAGSPFNTGNETFGLDKEYKRFAAITTDVFVSSQRRLFAKQYATSEAASKAPLYMFLFADPDSVSVMPREFRPPEGSYAPGSLGVPHTAEINYVFGHLEIENLTMPQSAKDLSVKMMDYWISFAVELDPNDGRGSERPLWPEYFSSSSADDPVLLQLKGDETEGIPDTFREAAIQFIVDHSLVFAA</sequence>
<feature type="domain" description="Carboxylesterase type B" evidence="1">
    <location>
        <begin position="26"/>
        <end position="537"/>
    </location>
</feature>
<feature type="non-terminal residue" evidence="2">
    <location>
        <position position="1"/>
    </location>
</feature>
<dbReference type="InterPro" id="IPR050309">
    <property type="entry name" value="Type-B_Carboxylest/Lipase"/>
</dbReference>
<dbReference type="SUPFAM" id="SSF53474">
    <property type="entry name" value="alpha/beta-Hydrolases"/>
    <property type="match status" value="1"/>
</dbReference>
<proteinExistence type="predicted"/>
<dbReference type="InterPro" id="IPR029058">
    <property type="entry name" value="AB_hydrolase_fold"/>
</dbReference>
<dbReference type="InterPro" id="IPR002018">
    <property type="entry name" value="CarbesteraseB"/>
</dbReference>
<dbReference type="PANTHER" id="PTHR11559">
    <property type="entry name" value="CARBOXYLESTERASE"/>
    <property type="match status" value="1"/>
</dbReference>
<dbReference type="Pfam" id="PF00135">
    <property type="entry name" value="COesterase"/>
    <property type="match status" value="1"/>
</dbReference>
<protein>
    <recommendedName>
        <fullName evidence="1">Carboxylesterase type B domain-containing protein</fullName>
    </recommendedName>
</protein>